<dbReference type="RefSeq" id="WP_263848660.1">
    <property type="nucleotide sequence ID" value="NZ_JAOWKW010000020.1"/>
</dbReference>
<organism evidence="6 7">
    <name type="scientific">Sedimentimonas flavescens</name>
    <dbReference type="NCBI Taxonomy" id="2851012"/>
    <lineage>
        <taxon>Bacteria</taxon>
        <taxon>Pseudomonadati</taxon>
        <taxon>Pseudomonadota</taxon>
        <taxon>Alphaproteobacteria</taxon>
        <taxon>Rhodobacterales</taxon>
        <taxon>Rhodobacter group</taxon>
        <taxon>Sedimentimonas</taxon>
    </lineage>
</organism>
<protein>
    <recommendedName>
        <fullName evidence="4">Methyltransferase</fullName>
        <ecNumber evidence="4">2.1.1.-</ecNumber>
    </recommendedName>
</protein>
<dbReference type="EMBL" id="JAOWKW010000020">
    <property type="protein sequence ID" value="MCV2880373.1"/>
    <property type="molecule type" value="Genomic_DNA"/>
</dbReference>
<keyword evidence="7" id="KW-1185">Reference proteome</keyword>
<dbReference type="Proteomes" id="UP001526166">
    <property type="component" value="Unassembled WGS sequence"/>
</dbReference>
<name>A0ABT3A2Y4_9RHOB</name>
<proteinExistence type="inferred from homology"/>
<evidence type="ECO:0000256" key="2">
    <source>
        <dbReference type="ARBA" id="ARBA00022679"/>
    </source>
</evidence>
<dbReference type="EC" id="2.1.1.-" evidence="4"/>
<keyword evidence="2" id="KW-0808">Transferase</keyword>
<sequence length="180" mass="19585">EAGKAEGLTLINLCVWNKTNGGMGSLYRSKHEMICIFKKGAAPHVNNVELGRHGRYRTNVWDYAGVNTFRRGRAADLVDHPTVKPTALVADAIRDVSHKREIVLDPFSGSGATLLAAEKTGRTARVVELDPLYVDVAIRRWQALTGQEAVLAETGEGFDAREAALRVESNMADKPAEMGA</sequence>
<comment type="catalytic activity">
    <reaction evidence="3">
        <text>a 2'-deoxyadenosine in DNA + S-adenosyl-L-methionine = an N(6)-methyl-2'-deoxyadenosine in DNA + S-adenosyl-L-homocysteine + H(+)</text>
        <dbReference type="Rhea" id="RHEA:15197"/>
        <dbReference type="Rhea" id="RHEA-COMP:12418"/>
        <dbReference type="Rhea" id="RHEA-COMP:12419"/>
        <dbReference type="ChEBI" id="CHEBI:15378"/>
        <dbReference type="ChEBI" id="CHEBI:57856"/>
        <dbReference type="ChEBI" id="CHEBI:59789"/>
        <dbReference type="ChEBI" id="CHEBI:90615"/>
        <dbReference type="ChEBI" id="CHEBI:90616"/>
        <dbReference type="EC" id="2.1.1.72"/>
    </reaction>
</comment>
<evidence type="ECO:0000256" key="4">
    <source>
        <dbReference type="RuleBase" id="RU362026"/>
    </source>
</evidence>
<dbReference type="PRINTS" id="PR00508">
    <property type="entry name" value="S21N4MTFRASE"/>
</dbReference>
<comment type="caution">
    <text evidence="6">The sequence shown here is derived from an EMBL/GenBank/DDBJ whole genome shotgun (WGS) entry which is preliminary data.</text>
</comment>
<dbReference type="Gene3D" id="3.40.50.150">
    <property type="entry name" value="Vaccinia Virus protein VP39"/>
    <property type="match status" value="1"/>
</dbReference>
<evidence type="ECO:0000259" key="5">
    <source>
        <dbReference type="Pfam" id="PF01555"/>
    </source>
</evidence>
<reference evidence="6 7" key="1">
    <citation type="submission" date="2022-10" db="EMBL/GenBank/DDBJ databases">
        <title>Sinirhodobacter sp. nov., isolated from ocean surface sediments.</title>
        <authorList>
            <person name="He W."/>
            <person name="Wang L."/>
            <person name="Zhang D.-F."/>
        </authorList>
    </citation>
    <scope>NUCLEOTIDE SEQUENCE [LARGE SCALE GENOMIC DNA]</scope>
    <source>
        <strain evidence="6 7">WL0115</strain>
    </source>
</reference>
<dbReference type="SUPFAM" id="SSF53335">
    <property type="entry name" value="S-adenosyl-L-methionine-dependent methyltransferases"/>
    <property type="match status" value="1"/>
</dbReference>
<evidence type="ECO:0000256" key="3">
    <source>
        <dbReference type="ARBA" id="ARBA00047942"/>
    </source>
</evidence>
<dbReference type="InterPro" id="IPR002941">
    <property type="entry name" value="DNA_methylase_N4/N6"/>
</dbReference>
<gene>
    <name evidence="6" type="ORF">OE699_16195</name>
</gene>
<accession>A0ABT3A2Y4</accession>
<feature type="domain" description="DNA methylase N-4/N-6" evidence="5">
    <location>
        <begin position="7"/>
        <end position="137"/>
    </location>
</feature>
<evidence type="ECO:0000313" key="6">
    <source>
        <dbReference type="EMBL" id="MCV2880373.1"/>
    </source>
</evidence>
<dbReference type="Pfam" id="PF01555">
    <property type="entry name" value="N6_N4_Mtase"/>
    <property type="match status" value="1"/>
</dbReference>
<comment type="similarity">
    <text evidence="4">Belongs to the N(4)/N(6)-methyltransferase family.</text>
</comment>
<evidence type="ECO:0000256" key="1">
    <source>
        <dbReference type="ARBA" id="ARBA00022603"/>
    </source>
</evidence>
<dbReference type="InterPro" id="IPR029063">
    <property type="entry name" value="SAM-dependent_MTases_sf"/>
</dbReference>
<keyword evidence="1" id="KW-0489">Methyltransferase</keyword>
<evidence type="ECO:0000313" key="7">
    <source>
        <dbReference type="Proteomes" id="UP001526166"/>
    </source>
</evidence>
<dbReference type="InterPro" id="IPR001091">
    <property type="entry name" value="RM_Methyltransferase"/>
</dbReference>
<feature type="non-terminal residue" evidence="6">
    <location>
        <position position="1"/>
    </location>
</feature>